<dbReference type="EMBL" id="BKCP01005572">
    <property type="protein sequence ID" value="GER39117.1"/>
    <property type="molecule type" value="Genomic_DNA"/>
</dbReference>
<name>A0A5A7Q411_STRAF</name>
<evidence type="ECO:0000313" key="1">
    <source>
        <dbReference type="EMBL" id="GER39117.1"/>
    </source>
</evidence>
<dbReference type="Proteomes" id="UP000325081">
    <property type="component" value="Unassembled WGS sequence"/>
</dbReference>
<keyword evidence="2" id="KW-1185">Reference proteome</keyword>
<comment type="caution">
    <text evidence="1">The sequence shown here is derived from an EMBL/GenBank/DDBJ whole genome shotgun (WGS) entry which is preliminary data.</text>
</comment>
<proteinExistence type="predicted"/>
<sequence>MHLFYTYLTLWQGSYARGHDRNIFLSDLDTRGRDGRPLVLENGDGGDGWFARVFHAPPDPIEAVAVSAEDFETALRKKGKAGTGCKELGLDRTNIESYSNGNRLGWKGLLKYTNGISWIVFPSSLVEAIPTLFLKRFTSVEESFDLPRHYFNLPFRPGPQPSLGT</sequence>
<accession>A0A5A7Q411</accession>
<dbReference type="AlphaFoldDB" id="A0A5A7Q411"/>
<organism evidence="1 2">
    <name type="scientific">Striga asiatica</name>
    <name type="common">Asiatic witchweed</name>
    <name type="synonym">Buchnera asiatica</name>
    <dbReference type="NCBI Taxonomy" id="4170"/>
    <lineage>
        <taxon>Eukaryota</taxon>
        <taxon>Viridiplantae</taxon>
        <taxon>Streptophyta</taxon>
        <taxon>Embryophyta</taxon>
        <taxon>Tracheophyta</taxon>
        <taxon>Spermatophyta</taxon>
        <taxon>Magnoliopsida</taxon>
        <taxon>eudicotyledons</taxon>
        <taxon>Gunneridae</taxon>
        <taxon>Pentapetalae</taxon>
        <taxon>asterids</taxon>
        <taxon>lamiids</taxon>
        <taxon>Lamiales</taxon>
        <taxon>Orobanchaceae</taxon>
        <taxon>Buchnereae</taxon>
        <taxon>Striga</taxon>
    </lineage>
</organism>
<protein>
    <submittedName>
        <fullName evidence="1">AP2/B3-like transcriptional factor family protein</fullName>
    </submittedName>
</protein>
<gene>
    <name evidence="1" type="ORF">STAS_15715</name>
</gene>
<evidence type="ECO:0000313" key="2">
    <source>
        <dbReference type="Proteomes" id="UP000325081"/>
    </source>
</evidence>
<reference evidence="2" key="1">
    <citation type="journal article" date="2019" name="Curr. Biol.">
        <title>Genome Sequence of Striga asiatica Provides Insight into the Evolution of Plant Parasitism.</title>
        <authorList>
            <person name="Yoshida S."/>
            <person name="Kim S."/>
            <person name="Wafula E.K."/>
            <person name="Tanskanen J."/>
            <person name="Kim Y.M."/>
            <person name="Honaas L."/>
            <person name="Yang Z."/>
            <person name="Spallek T."/>
            <person name="Conn C.E."/>
            <person name="Ichihashi Y."/>
            <person name="Cheong K."/>
            <person name="Cui S."/>
            <person name="Der J.P."/>
            <person name="Gundlach H."/>
            <person name="Jiao Y."/>
            <person name="Hori C."/>
            <person name="Ishida J.K."/>
            <person name="Kasahara H."/>
            <person name="Kiba T."/>
            <person name="Kim M.S."/>
            <person name="Koo N."/>
            <person name="Laohavisit A."/>
            <person name="Lee Y.H."/>
            <person name="Lumba S."/>
            <person name="McCourt P."/>
            <person name="Mortimer J.C."/>
            <person name="Mutuku J.M."/>
            <person name="Nomura T."/>
            <person name="Sasaki-Sekimoto Y."/>
            <person name="Seto Y."/>
            <person name="Wang Y."/>
            <person name="Wakatake T."/>
            <person name="Sakakibara H."/>
            <person name="Demura T."/>
            <person name="Yamaguchi S."/>
            <person name="Yoneyama K."/>
            <person name="Manabe R.I."/>
            <person name="Nelson D.C."/>
            <person name="Schulman A.H."/>
            <person name="Timko M.P."/>
            <person name="dePamphilis C.W."/>
            <person name="Choi D."/>
            <person name="Shirasu K."/>
        </authorList>
    </citation>
    <scope>NUCLEOTIDE SEQUENCE [LARGE SCALE GENOMIC DNA]</scope>
    <source>
        <strain evidence="2">cv. UVA1</strain>
    </source>
</reference>